<dbReference type="Proteomes" id="UP000179860">
    <property type="component" value="Chromosome 2"/>
</dbReference>
<protein>
    <submittedName>
        <fullName evidence="1">DUF2471 domain-containing protein</fullName>
    </submittedName>
</protein>
<reference evidence="1" key="2">
    <citation type="submission" date="2021-06" db="EMBL/GenBank/DDBJ databases">
        <authorList>
            <person name="Rogers T.H."/>
            <person name="Ramsay J.P."/>
            <person name="Wang P."/>
            <person name="Terpolilli J."/>
        </authorList>
    </citation>
    <scope>NUCLEOTIDE SEQUENCE [LARGE SCALE GENOMIC DNA]</scope>
    <source>
        <strain evidence="1">WSM5005</strain>
    </source>
</reference>
<dbReference type="Pfam" id="PF10616">
    <property type="entry name" value="DUF2471"/>
    <property type="match status" value="1"/>
</dbReference>
<dbReference type="KEGG" id="pspw:BJG93_21455"/>
<organism evidence="1 2">
    <name type="scientific">Paraburkholderia sprentiae WSM5005</name>
    <dbReference type="NCBI Taxonomy" id="754502"/>
    <lineage>
        <taxon>Bacteria</taxon>
        <taxon>Pseudomonadati</taxon>
        <taxon>Pseudomonadota</taxon>
        <taxon>Betaproteobacteria</taxon>
        <taxon>Burkholderiales</taxon>
        <taxon>Burkholderiaceae</taxon>
        <taxon>Paraburkholderia</taxon>
    </lineage>
</organism>
<dbReference type="InterPro" id="IPR018894">
    <property type="entry name" value="DUF2471"/>
</dbReference>
<keyword evidence="2" id="KW-1185">Reference proteome</keyword>
<accession>A0A1I9YNV0</accession>
<dbReference type="STRING" id="754502.BJG93_21455"/>
<evidence type="ECO:0000313" key="1">
    <source>
        <dbReference type="EMBL" id="APA87983.1"/>
    </source>
</evidence>
<dbReference type="AlphaFoldDB" id="A0A1I9YNV0"/>
<proteinExistence type="predicted"/>
<dbReference type="EMBL" id="CP017562">
    <property type="protein sequence ID" value="APA87983.1"/>
    <property type="molecule type" value="Genomic_DNA"/>
</dbReference>
<dbReference type="RefSeq" id="WP_027195432.1">
    <property type="nucleotide sequence ID" value="NZ_CP017562.2"/>
</dbReference>
<gene>
    <name evidence="1" type="ORF">BJG93_21455</name>
</gene>
<sequence>MNNLKTDPTDQTLAALRYQTAARDLEHIVRSIAARYIVKQVPLTWRLLHAIEAEALADLGFASRHDALMLGLFQRPSDLPYPETDDGVDFGASNALPAVFAFAVNAYEEAARQAARRAALPLAVDAPLRRARAWGG</sequence>
<evidence type="ECO:0000313" key="2">
    <source>
        <dbReference type="Proteomes" id="UP000179860"/>
    </source>
</evidence>
<reference evidence="1" key="1">
    <citation type="submission" date="2016-09" db="EMBL/GenBank/DDBJ databases">
        <title>The Complete Genome of Burkholderia sprentiae wsm5005.</title>
        <authorList>
            <person name="De Meyer S."/>
            <person name="Wang P."/>
            <person name="Terpolilli J."/>
        </authorList>
    </citation>
    <scope>NUCLEOTIDE SEQUENCE [LARGE SCALE GENOMIC DNA]</scope>
    <source>
        <strain evidence="1">WSM5005</strain>
    </source>
</reference>
<dbReference type="OrthoDB" id="8942482at2"/>
<name>A0A1I9YNV0_9BURK</name>